<evidence type="ECO:0000259" key="1">
    <source>
        <dbReference type="PROSITE" id="PS50075"/>
    </source>
</evidence>
<dbReference type="InterPro" id="IPR036736">
    <property type="entry name" value="ACP-like_sf"/>
</dbReference>
<evidence type="ECO:0000313" key="2">
    <source>
        <dbReference type="EMBL" id="GLL13928.1"/>
    </source>
</evidence>
<reference evidence="2" key="2">
    <citation type="submission" date="2023-01" db="EMBL/GenBank/DDBJ databases">
        <authorList>
            <person name="Sun Q."/>
            <person name="Evtushenko L."/>
        </authorList>
    </citation>
    <scope>NUCLEOTIDE SEQUENCE</scope>
    <source>
        <strain evidence="2">VKM Ac-1069</strain>
    </source>
</reference>
<dbReference type="AlphaFoldDB" id="A0A9W6L626"/>
<dbReference type="Pfam" id="PF00550">
    <property type="entry name" value="PP-binding"/>
    <property type="match status" value="1"/>
</dbReference>
<dbReference type="InterPro" id="IPR009081">
    <property type="entry name" value="PP-bd_ACP"/>
</dbReference>
<feature type="domain" description="Carrier" evidence="1">
    <location>
        <begin position="3"/>
        <end position="77"/>
    </location>
</feature>
<evidence type="ECO:0000313" key="3">
    <source>
        <dbReference type="Proteomes" id="UP001143463"/>
    </source>
</evidence>
<sequence>MNPLTADRLRADVAELLACDPAEIDPDEDLLDRGLDSVRLMSLVEKWREAGATDLEFPDLAEQPELGHWTVVIEKMIGGNP</sequence>
<comment type="caution">
    <text evidence="2">The sequence shown here is derived from an EMBL/GenBank/DDBJ whole genome shotgun (WGS) entry which is preliminary data.</text>
</comment>
<reference evidence="2" key="1">
    <citation type="journal article" date="2014" name="Int. J. Syst. Evol. Microbiol.">
        <title>Complete genome sequence of Corynebacterium casei LMG S-19264T (=DSM 44701T), isolated from a smear-ripened cheese.</title>
        <authorList>
            <consortium name="US DOE Joint Genome Institute (JGI-PGF)"/>
            <person name="Walter F."/>
            <person name="Albersmeier A."/>
            <person name="Kalinowski J."/>
            <person name="Ruckert C."/>
        </authorList>
    </citation>
    <scope>NUCLEOTIDE SEQUENCE</scope>
    <source>
        <strain evidence="2">VKM Ac-1069</strain>
    </source>
</reference>
<proteinExistence type="predicted"/>
<dbReference type="Proteomes" id="UP001143463">
    <property type="component" value="Unassembled WGS sequence"/>
</dbReference>
<dbReference type="Gene3D" id="1.10.1200.10">
    <property type="entry name" value="ACP-like"/>
    <property type="match status" value="1"/>
</dbReference>
<protein>
    <recommendedName>
        <fullName evidence="1">Carrier domain-containing protein</fullName>
    </recommendedName>
</protein>
<accession>A0A9W6L626</accession>
<dbReference type="RefSeq" id="WP_037038514.1">
    <property type="nucleotide sequence ID" value="NZ_BAAAUZ010000037.1"/>
</dbReference>
<name>A0A9W6L626_9PSEU</name>
<dbReference type="EMBL" id="BSFQ01000026">
    <property type="protein sequence ID" value="GLL13928.1"/>
    <property type="molecule type" value="Genomic_DNA"/>
</dbReference>
<gene>
    <name evidence="2" type="ORF">GCM10017577_50730</name>
</gene>
<dbReference type="PROSITE" id="PS50075">
    <property type="entry name" value="CARRIER"/>
    <property type="match status" value="1"/>
</dbReference>
<dbReference type="SUPFAM" id="SSF47336">
    <property type="entry name" value="ACP-like"/>
    <property type="match status" value="1"/>
</dbReference>
<keyword evidence="3" id="KW-1185">Reference proteome</keyword>
<organism evidence="2 3">
    <name type="scientific">Pseudonocardia halophobica</name>
    <dbReference type="NCBI Taxonomy" id="29401"/>
    <lineage>
        <taxon>Bacteria</taxon>
        <taxon>Bacillati</taxon>
        <taxon>Actinomycetota</taxon>
        <taxon>Actinomycetes</taxon>
        <taxon>Pseudonocardiales</taxon>
        <taxon>Pseudonocardiaceae</taxon>
        <taxon>Pseudonocardia</taxon>
    </lineage>
</organism>